<comment type="caution">
    <text evidence="1">The sequence shown here is derived from an EMBL/GenBank/DDBJ whole genome shotgun (WGS) entry which is preliminary data.</text>
</comment>
<proteinExistence type="predicted"/>
<keyword evidence="2" id="KW-1185">Reference proteome</keyword>
<dbReference type="EMBL" id="NBWU01000001">
    <property type="protein sequence ID" value="PCE66221.1"/>
    <property type="molecule type" value="Genomic_DNA"/>
</dbReference>
<dbReference type="Proteomes" id="UP000219559">
    <property type="component" value="Unassembled WGS sequence"/>
</dbReference>
<gene>
    <name evidence="1" type="ORF">B7P33_02670</name>
</gene>
<reference evidence="1 2" key="1">
    <citation type="submission" date="2017-04" db="EMBL/GenBank/DDBJ databases">
        <title>A new member of the family Flavobacteriaceae isolated from ascidians.</title>
        <authorList>
            <person name="Chen L."/>
        </authorList>
    </citation>
    <scope>NUCLEOTIDE SEQUENCE [LARGE SCALE GENOMIC DNA]</scope>
    <source>
        <strain evidence="1 2">HQA918</strain>
    </source>
</reference>
<evidence type="ECO:0000313" key="1">
    <source>
        <dbReference type="EMBL" id="PCE66221.1"/>
    </source>
</evidence>
<sequence>MKKALVFLLILHNSLQSQELSEQEQMQIDFAIDLFYADGSKIFVDGPLYYTKKTVDTPLFLAQLPPKQVLKNTLAAYGEIAKLEFDGEGMMHSLNVVATLENIDWPLPELFQISLVGNKLLDAQGQAVALNDQISTSHTYFTQTQHENGENKIYKTLQLSSGMFFTEDHVDTPKGDLSFQLDLISGYETVKIGPQDTGKKFSFLGVDYTVIGIRNNYVIIHPDHYDHEKGFPFKVMHLDTSNKAQFTELSYDEIEARKEAGEVFDNDVLGMGTGMLSIPQNMYKIFESEPKISKADFKKKAMPLLLASLAVIGDAPKMAEILGPTYIVIQDLAPIEQLYLYAPKSTESLTITKALQ</sequence>
<evidence type="ECO:0000313" key="2">
    <source>
        <dbReference type="Proteomes" id="UP000219559"/>
    </source>
</evidence>
<dbReference type="RefSeq" id="WP_097441743.1">
    <property type="nucleotide sequence ID" value="NZ_NBWU01000001.1"/>
</dbReference>
<dbReference type="AlphaFoldDB" id="A0A2A4GCS4"/>
<name>A0A2A4GCS4_9FLAO</name>
<accession>A0A2A4GCS4</accession>
<organism evidence="1 2">
    <name type="scientific">Sediminicola luteus</name>
    <dbReference type="NCBI Taxonomy" id="319238"/>
    <lineage>
        <taxon>Bacteria</taxon>
        <taxon>Pseudomonadati</taxon>
        <taxon>Bacteroidota</taxon>
        <taxon>Flavobacteriia</taxon>
        <taxon>Flavobacteriales</taxon>
        <taxon>Flavobacteriaceae</taxon>
        <taxon>Sediminicola</taxon>
    </lineage>
</organism>
<protein>
    <submittedName>
        <fullName evidence="1">Uncharacterized protein</fullName>
    </submittedName>
</protein>